<evidence type="ECO:0000313" key="4">
    <source>
        <dbReference type="EMBL" id="QHT24039.1"/>
    </source>
</evidence>
<dbReference type="GO" id="GO:0005737">
    <property type="term" value="C:cytoplasm"/>
    <property type="evidence" value="ECO:0007669"/>
    <property type="project" value="TreeGrafter"/>
</dbReference>
<keyword evidence="2" id="KW-1133">Transmembrane helix</keyword>
<evidence type="ECO:0000259" key="3">
    <source>
        <dbReference type="Pfam" id="PF01734"/>
    </source>
</evidence>
<dbReference type="InterPro" id="IPR002641">
    <property type="entry name" value="PNPLA_dom"/>
</dbReference>
<accession>A0A6C0E711</accession>
<reference evidence="4" key="1">
    <citation type="journal article" date="2020" name="Nature">
        <title>Giant virus diversity and host interactions through global metagenomics.</title>
        <authorList>
            <person name="Schulz F."/>
            <person name="Roux S."/>
            <person name="Paez-Espino D."/>
            <person name="Jungbluth S."/>
            <person name="Walsh D.A."/>
            <person name="Denef V.J."/>
            <person name="McMahon K.D."/>
            <person name="Konstantinidis K.T."/>
            <person name="Eloe-Fadrosh E.A."/>
            <person name="Kyrpides N.C."/>
            <person name="Woyke T."/>
        </authorList>
    </citation>
    <scope>NUCLEOTIDE SEQUENCE</scope>
    <source>
        <strain evidence="4">GVMAG-M-3300023179-132</strain>
    </source>
</reference>
<sequence length="287" mass="33280">MDDIILKRLKKINRIYLSGGAFGVIYQMGALNKLSKYYKKYNITKKPLIYGDSVGALIGLLFILGMKTSRQMDIYHYVYELATKRIKENPFTISSYYLTEYPLKILKLINEEYPDAYRLVSDKMFIGVVLLHKDGTCEKKWYSQFKTQKELFNILLCSFNIPFLSTYDAKIVDNGNTMLAMDGCLRNEKMPEGILRIINGNHEGELVGNISLYESLVPPTKEGITHYYEKGKQDMKKKIRNDENTKSESSNYFASSSLPLFMLSFIRRNTQNINTKHNLDYIFNDDC</sequence>
<feature type="transmembrane region" description="Helical" evidence="2">
    <location>
        <begin position="12"/>
        <end position="28"/>
    </location>
</feature>
<organism evidence="4">
    <name type="scientific">viral metagenome</name>
    <dbReference type="NCBI Taxonomy" id="1070528"/>
    <lineage>
        <taxon>unclassified sequences</taxon>
        <taxon>metagenomes</taxon>
        <taxon>organismal metagenomes</taxon>
    </lineage>
</organism>
<feature type="domain" description="PNPLA" evidence="3">
    <location>
        <begin position="17"/>
        <end position="186"/>
    </location>
</feature>
<dbReference type="GO" id="GO:0019433">
    <property type="term" value="P:triglyceride catabolic process"/>
    <property type="evidence" value="ECO:0007669"/>
    <property type="project" value="TreeGrafter"/>
</dbReference>
<proteinExistence type="predicted"/>
<keyword evidence="1" id="KW-0443">Lipid metabolism</keyword>
<dbReference type="GO" id="GO:0016020">
    <property type="term" value="C:membrane"/>
    <property type="evidence" value="ECO:0007669"/>
    <property type="project" value="TreeGrafter"/>
</dbReference>
<dbReference type="EMBL" id="MN739736">
    <property type="protein sequence ID" value="QHT24039.1"/>
    <property type="molecule type" value="Genomic_DNA"/>
</dbReference>
<evidence type="ECO:0000256" key="1">
    <source>
        <dbReference type="ARBA" id="ARBA00023098"/>
    </source>
</evidence>
<keyword evidence="2" id="KW-0812">Transmembrane</keyword>
<dbReference type="Gene3D" id="3.40.1090.10">
    <property type="entry name" value="Cytosolic phospholipase A2 catalytic domain"/>
    <property type="match status" value="1"/>
</dbReference>
<dbReference type="GO" id="GO:0004806">
    <property type="term" value="F:triacylglycerol lipase activity"/>
    <property type="evidence" value="ECO:0007669"/>
    <property type="project" value="TreeGrafter"/>
</dbReference>
<dbReference type="GO" id="GO:0005811">
    <property type="term" value="C:lipid droplet"/>
    <property type="evidence" value="ECO:0007669"/>
    <property type="project" value="TreeGrafter"/>
</dbReference>
<dbReference type="InterPro" id="IPR033562">
    <property type="entry name" value="PLPL"/>
</dbReference>
<dbReference type="InterPro" id="IPR016035">
    <property type="entry name" value="Acyl_Trfase/lysoPLipase"/>
</dbReference>
<dbReference type="AlphaFoldDB" id="A0A6C0E711"/>
<keyword evidence="2" id="KW-0472">Membrane</keyword>
<dbReference type="PANTHER" id="PTHR12406">
    <property type="entry name" value="CALCIUM-INDEPENDENT PHOSPHOLIPASE A2 IPLA2 -RELATED"/>
    <property type="match status" value="1"/>
</dbReference>
<name>A0A6C0E711_9ZZZZ</name>
<protein>
    <recommendedName>
        <fullName evidence="3">PNPLA domain-containing protein</fullName>
    </recommendedName>
</protein>
<dbReference type="PANTHER" id="PTHR12406:SF7">
    <property type="entry name" value="PATATIN-LIKE PHOSPHOLIPASE DOMAIN-CONTAINING PROTEIN 4"/>
    <property type="match status" value="1"/>
</dbReference>
<dbReference type="SUPFAM" id="SSF52151">
    <property type="entry name" value="FabD/lysophospholipase-like"/>
    <property type="match status" value="1"/>
</dbReference>
<dbReference type="GO" id="GO:0055088">
    <property type="term" value="P:lipid homeostasis"/>
    <property type="evidence" value="ECO:0007669"/>
    <property type="project" value="TreeGrafter"/>
</dbReference>
<feature type="transmembrane region" description="Helical" evidence="2">
    <location>
        <begin position="48"/>
        <end position="66"/>
    </location>
</feature>
<evidence type="ECO:0000256" key="2">
    <source>
        <dbReference type="SAM" id="Phobius"/>
    </source>
</evidence>
<dbReference type="Pfam" id="PF01734">
    <property type="entry name" value="Patatin"/>
    <property type="match status" value="1"/>
</dbReference>